<dbReference type="PANTHER" id="PTHR30532">
    <property type="entry name" value="IRON III DICITRATE-BINDING PERIPLASMIC PROTEIN"/>
    <property type="match status" value="1"/>
</dbReference>
<dbReference type="STRING" id="1193682.BJP25_26790"/>
<dbReference type="GO" id="GO:0030288">
    <property type="term" value="C:outer membrane-bounded periplasmic space"/>
    <property type="evidence" value="ECO:0007669"/>
    <property type="project" value="TreeGrafter"/>
</dbReference>
<keyword evidence="8" id="KW-1185">Reference proteome</keyword>
<dbReference type="Pfam" id="PF01497">
    <property type="entry name" value="Peripla_BP_2"/>
    <property type="match status" value="1"/>
</dbReference>
<dbReference type="InterPro" id="IPR002491">
    <property type="entry name" value="ABC_transptr_periplasmic_BD"/>
</dbReference>
<dbReference type="SUPFAM" id="SSF53807">
    <property type="entry name" value="Helical backbone' metal receptor"/>
    <property type="match status" value="1"/>
</dbReference>
<dbReference type="PANTHER" id="PTHR30532:SF24">
    <property type="entry name" value="FERRIC ENTEROBACTIN-BINDING PERIPLASMIC PROTEIN FEPB"/>
    <property type="match status" value="1"/>
</dbReference>
<comment type="caution">
    <text evidence="7">The sequence shown here is derived from an EMBL/GenBank/DDBJ whole genome shotgun (WGS) entry which is preliminary data.</text>
</comment>
<dbReference type="PROSITE" id="PS51257">
    <property type="entry name" value="PROKAR_LIPOPROTEIN"/>
    <property type="match status" value="1"/>
</dbReference>
<keyword evidence="4 5" id="KW-0732">Signal</keyword>
<protein>
    <submittedName>
        <fullName evidence="7">Iron ABC transporter substrate-binding protein</fullName>
    </submittedName>
</protein>
<reference evidence="7 8" key="1">
    <citation type="submission" date="2016-10" db="EMBL/GenBank/DDBJ databases">
        <title>The Draft Genome Sequence of Actinokineospora bangkokensis 44EHWT reveals the biosynthetic pathway of antifungal compounds Thailandins with unusual extender unit butylmalonyl-CoA.</title>
        <authorList>
            <person name="Greule A."/>
            <person name="Intra B."/>
            <person name="Flemming S."/>
            <person name="Rommel M.G."/>
            <person name="Panbangred W."/>
            <person name="Bechthold A."/>
        </authorList>
    </citation>
    <scope>NUCLEOTIDE SEQUENCE [LARGE SCALE GENOMIC DNA]</scope>
    <source>
        <strain evidence="7 8">44EHW</strain>
    </source>
</reference>
<dbReference type="GO" id="GO:1901678">
    <property type="term" value="P:iron coordination entity transport"/>
    <property type="evidence" value="ECO:0007669"/>
    <property type="project" value="UniProtKB-ARBA"/>
</dbReference>
<evidence type="ECO:0000256" key="4">
    <source>
        <dbReference type="ARBA" id="ARBA00022729"/>
    </source>
</evidence>
<feature type="chain" id="PRO_5039010619" evidence="5">
    <location>
        <begin position="25"/>
        <end position="332"/>
    </location>
</feature>
<organism evidence="7 8">
    <name type="scientific">Actinokineospora bangkokensis</name>
    <dbReference type="NCBI Taxonomy" id="1193682"/>
    <lineage>
        <taxon>Bacteria</taxon>
        <taxon>Bacillati</taxon>
        <taxon>Actinomycetota</taxon>
        <taxon>Actinomycetes</taxon>
        <taxon>Pseudonocardiales</taxon>
        <taxon>Pseudonocardiaceae</taxon>
        <taxon>Actinokineospora</taxon>
    </lineage>
</organism>
<comment type="subcellular location">
    <subcellularLocation>
        <location evidence="1">Cell envelope</location>
    </subcellularLocation>
</comment>
<dbReference type="PROSITE" id="PS50983">
    <property type="entry name" value="FE_B12_PBP"/>
    <property type="match status" value="1"/>
</dbReference>
<dbReference type="InterPro" id="IPR051313">
    <property type="entry name" value="Bact_iron-sidero_bind"/>
</dbReference>
<evidence type="ECO:0000259" key="6">
    <source>
        <dbReference type="PROSITE" id="PS50983"/>
    </source>
</evidence>
<sequence length="332" mass="34779">MPRRRNTVKLRLFAAVAAAALALAGCGQVEDPSTGAQPAGGAAQPATVQTMFGAVTVPANPRKVVALGWSDAETALALGVQPIAASDWLAFGGEGVGPWAAGKYTTAPQILPTLELDYAAIAQLQPDVILNTRSDNSEDKYKELSKIAPTVSAPSGVVAYGTTWRQQMELVSQALGKADEGKKLISEVDAAFDKAKADHPVLNGKQVAVGAYYSDKYSAYVRGDSRVDFLESLGMKNKPEVQALATGSFSVDLSREQIELLSSDLTVLFPIGSDATPLKNDPILGSIPSAKAGHLLILEDKTLINAFSSGSTLGTLYAIDKATPMFAQQLGS</sequence>
<name>A0A1Q9LH74_9PSEU</name>
<keyword evidence="3" id="KW-0813">Transport</keyword>
<comment type="similarity">
    <text evidence="2">Belongs to the bacterial solute-binding protein 8 family.</text>
</comment>
<accession>A0A1Q9LH74</accession>
<gene>
    <name evidence="7" type="ORF">BJP25_26790</name>
</gene>
<evidence type="ECO:0000256" key="1">
    <source>
        <dbReference type="ARBA" id="ARBA00004196"/>
    </source>
</evidence>
<evidence type="ECO:0000256" key="5">
    <source>
        <dbReference type="SAM" id="SignalP"/>
    </source>
</evidence>
<dbReference type="CDD" id="cd01146">
    <property type="entry name" value="FhuD"/>
    <property type="match status" value="1"/>
</dbReference>
<dbReference type="Proteomes" id="UP000186040">
    <property type="component" value="Unassembled WGS sequence"/>
</dbReference>
<proteinExistence type="inferred from homology"/>
<evidence type="ECO:0000313" key="7">
    <source>
        <dbReference type="EMBL" id="OLR91365.1"/>
    </source>
</evidence>
<evidence type="ECO:0000256" key="3">
    <source>
        <dbReference type="ARBA" id="ARBA00022448"/>
    </source>
</evidence>
<evidence type="ECO:0000313" key="8">
    <source>
        <dbReference type="Proteomes" id="UP000186040"/>
    </source>
</evidence>
<dbReference type="AlphaFoldDB" id="A0A1Q9LH74"/>
<dbReference type="EMBL" id="MKQR01000025">
    <property type="protein sequence ID" value="OLR91365.1"/>
    <property type="molecule type" value="Genomic_DNA"/>
</dbReference>
<feature type="domain" description="Fe/B12 periplasmic-binding" evidence="6">
    <location>
        <begin position="63"/>
        <end position="330"/>
    </location>
</feature>
<dbReference type="Gene3D" id="3.40.50.1980">
    <property type="entry name" value="Nitrogenase molybdenum iron protein domain"/>
    <property type="match status" value="2"/>
</dbReference>
<feature type="signal peptide" evidence="5">
    <location>
        <begin position="1"/>
        <end position="24"/>
    </location>
</feature>
<evidence type="ECO:0000256" key="2">
    <source>
        <dbReference type="ARBA" id="ARBA00008814"/>
    </source>
</evidence>